<organism evidence="1 2">
    <name type="scientific">Miniphocaeibacter halophilus</name>
    <dbReference type="NCBI Taxonomy" id="2931922"/>
    <lineage>
        <taxon>Bacteria</taxon>
        <taxon>Bacillati</taxon>
        <taxon>Bacillota</taxon>
        <taxon>Tissierellia</taxon>
        <taxon>Tissierellales</taxon>
        <taxon>Peptoniphilaceae</taxon>
        <taxon>Miniphocaeibacter</taxon>
    </lineage>
</organism>
<dbReference type="EMBL" id="CP066744">
    <property type="protein sequence ID" value="QQK09074.1"/>
    <property type="molecule type" value="Genomic_DNA"/>
</dbReference>
<dbReference type="Proteomes" id="UP000595814">
    <property type="component" value="Chromosome"/>
</dbReference>
<gene>
    <name evidence="1" type="primary">pepF</name>
    <name evidence="1" type="ORF">JFY71_04030</name>
</gene>
<accession>A0AC61MYW9</accession>
<name>A0AC61MYW9_9FIRM</name>
<keyword evidence="2" id="KW-1185">Reference proteome</keyword>
<evidence type="ECO:0000313" key="1">
    <source>
        <dbReference type="EMBL" id="QQK09074.1"/>
    </source>
</evidence>
<proteinExistence type="predicted"/>
<protein>
    <submittedName>
        <fullName evidence="1">Oligoendopeptidase F</fullName>
    </submittedName>
</protein>
<evidence type="ECO:0000313" key="2">
    <source>
        <dbReference type="Proteomes" id="UP000595814"/>
    </source>
</evidence>
<reference evidence="1 2" key="1">
    <citation type="journal article" date="2022" name="Int. J. Syst. Evol. Microbiol.">
        <title>Miniphocaeibacter halophilus sp. nov., an ammonium-tolerant acetate-producing bacterium isolated from a biogas system.</title>
        <authorList>
            <person name="Schnurer A."/>
            <person name="Singh A."/>
            <person name="Bi S."/>
            <person name="Qiao W."/>
            <person name="Westerholm M."/>
        </authorList>
    </citation>
    <scope>NUCLEOTIDE SEQUENCE [LARGE SCALE GENOMIC DNA]</scope>
    <source>
        <strain evidence="1 2">AMB_01</strain>
    </source>
</reference>
<sequence length="591" mass="68333">MLNLVNREEVNKKYTWDLSLIYKNEAEYEKDIRALKELVEEFVKNYQGKLSSVEVIINSLKDYSVILEKLDLITSYASLSLSVDYGNMKNYKESIKATEIYDDIMTEIGFLEVEILSNDVEILEEAAKNKEYSSYIKRLIEEKPYLKSVETEKTLKKLNGSLNSFSGIYNSIKLQDIEFPNFYVNGKGYELSYNLFEGMYENHNNIEIRRQAFKVFSETLEKYKNSTAATYLAHCQKDKAIAEIRGFNSTTEYLLHKQRVSEELYNRQIDIIMKELAPVMRKYAKIIGERNKLDKVTYMDLKIDTNKAFDKVISVEDARKLVEDGLSVLGNEYKNILKDAFNNRWIDYVNNYGKSTGAFCASPYGKNSFILISWTGKMTEAMVLAHELGHAGHFNLTNKYQNILNTDVSMYFIEAPSTTNELIMGRYLVNNARDEEEKKYLRSQIISRTYYHNFVTHLLEAAYQREVYRLIDEGKSFSADDLSAIYRKVLEEFWGPDVEITKGAELTWMRQPHYYSGLYSYTYSAGLTIGTEVSRLIEEKGEEIAEKWIEVLKSGGTLNSIELAKKAGVDITTEKPLRNAIKYIESLVDSI</sequence>